<dbReference type="InterPro" id="IPR006483">
    <property type="entry name" value="CRISPR-assoc_Cas3_HD"/>
</dbReference>
<dbReference type="NCBIfam" id="TIGR01587">
    <property type="entry name" value="cas3_core"/>
    <property type="match status" value="1"/>
</dbReference>
<dbReference type="PROSITE" id="PS51643">
    <property type="entry name" value="HD_CAS3"/>
    <property type="match status" value="1"/>
</dbReference>
<dbReference type="InterPro" id="IPR054712">
    <property type="entry name" value="Cas3-like_dom"/>
</dbReference>
<dbReference type="NCBIfam" id="TIGR01596">
    <property type="entry name" value="cas3_HD"/>
    <property type="match status" value="1"/>
</dbReference>
<evidence type="ECO:0000259" key="11">
    <source>
        <dbReference type="PROSITE" id="PS51643"/>
    </source>
</evidence>
<evidence type="ECO:0000256" key="4">
    <source>
        <dbReference type="ARBA" id="ARBA00022723"/>
    </source>
</evidence>
<dbReference type="Pfam" id="PF00270">
    <property type="entry name" value="DEAD"/>
    <property type="match status" value="1"/>
</dbReference>
<evidence type="ECO:0000256" key="3">
    <source>
        <dbReference type="ARBA" id="ARBA00022722"/>
    </source>
</evidence>
<dbReference type="Proteomes" id="UP000075374">
    <property type="component" value="Unassembled WGS sequence"/>
</dbReference>
<keyword evidence="4" id="KW-0479">Metal-binding</keyword>
<dbReference type="PROSITE" id="PS51192">
    <property type="entry name" value="HELICASE_ATP_BIND_1"/>
    <property type="match status" value="1"/>
</dbReference>
<dbReference type="EMBL" id="LTBB01000003">
    <property type="protein sequence ID" value="KYH29672.1"/>
    <property type="molecule type" value="Genomic_DNA"/>
</dbReference>
<dbReference type="SMART" id="SM00490">
    <property type="entry name" value="HELICc"/>
    <property type="match status" value="1"/>
</dbReference>
<evidence type="ECO:0000313" key="13">
    <source>
        <dbReference type="Proteomes" id="UP000075374"/>
    </source>
</evidence>
<dbReference type="STRING" id="1121305.CLCOL_09030"/>
<reference evidence="12 13" key="1">
    <citation type="submission" date="2016-02" db="EMBL/GenBank/DDBJ databases">
        <title>Genome sequence of Clostridium colicanis DSM 13634.</title>
        <authorList>
            <person name="Poehlein A."/>
            <person name="Daniel R."/>
        </authorList>
    </citation>
    <scope>NUCLEOTIDE SEQUENCE [LARGE SCALE GENOMIC DNA]</scope>
    <source>
        <strain evidence="12 13">DSM 13634</strain>
    </source>
</reference>
<dbReference type="GO" id="GO:0016787">
    <property type="term" value="F:hydrolase activity"/>
    <property type="evidence" value="ECO:0007669"/>
    <property type="project" value="UniProtKB-KW"/>
</dbReference>
<keyword evidence="3" id="KW-0540">Nuclease</keyword>
<comment type="similarity">
    <text evidence="2">In the central section; belongs to the CRISPR-associated helicase Cas3 family.</text>
</comment>
<organism evidence="12 13">
    <name type="scientific">Clostridium colicanis DSM 13634</name>
    <dbReference type="NCBI Taxonomy" id="1121305"/>
    <lineage>
        <taxon>Bacteria</taxon>
        <taxon>Bacillati</taxon>
        <taxon>Bacillota</taxon>
        <taxon>Clostridia</taxon>
        <taxon>Eubacteriales</taxon>
        <taxon>Clostridiaceae</taxon>
        <taxon>Clostridium</taxon>
    </lineage>
</organism>
<keyword evidence="6" id="KW-0378">Hydrolase</keyword>
<gene>
    <name evidence="12" type="ORF">CLCOL_09030</name>
</gene>
<dbReference type="SUPFAM" id="SSF52540">
    <property type="entry name" value="P-loop containing nucleoside triphosphate hydrolases"/>
    <property type="match status" value="1"/>
</dbReference>
<evidence type="ECO:0000256" key="8">
    <source>
        <dbReference type="ARBA" id="ARBA00022840"/>
    </source>
</evidence>
<dbReference type="PANTHER" id="PTHR47961">
    <property type="entry name" value="DNA POLYMERASE THETA, PUTATIVE (AFU_ORTHOLOGUE AFUA_1G05260)-RELATED"/>
    <property type="match status" value="1"/>
</dbReference>
<dbReference type="Pfam" id="PF22590">
    <property type="entry name" value="Cas3-like_C_2"/>
    <property type="match status" value="1"/>
</dbReference>
<evidence type="ECO:0000259" key="10">
    <source>
        <dbReference type="PROSITE" id="PS51192"/>
    </source>
</evidence>
<accession>A0A151AQ10</accession>
<evidence type="ECO:0000256" key="1">
    <source>
        <dbReference type="ARBA" id="ARBA00006847"/>
    </source>
</evidence>
<dbReference type="CDD" id="cd09641">
    <property type="entry name" value="Cas3''_I"/>
    <property type="match status" value="1"/>
</dbReference>
<dbReference type="GO" id="GO:0005524">
    <property type="term" value="F:ATP binding"/>
    <property type="evidence" value="ECO:0007669"/>
    <property type="project" value="UniProtKB-KW"/>
</dbReference>
<dbReference type="InterPro" id="IPR027417">
    <property type="entry name" value="P-loop_NTPase"/>
</dbReference>
<dbReference type="PANTHER" id="PTHR47961:SF6">
    <property type="entry name" value="DNA-DIRECTED DNA POLYMERASE"/>
    <property type="match status" value="1"/>
</dbReference>
<keyword evidence="5" id="KW-0547">Nucleotide-binding</keyword>
<evidence type="ECO:0000256" key="5">
    <source>
        <dbReference type="ARBA" id="ARBA00022741"/>
    </source>
</evidence>
<keyword evidence="13" id="KW-1185">Reference proteome</keyword>
<dbReference type="InterPro" id="IPR014001">
    <property type="entry name" value="Helicase_ATP-bd"/>
</dbReference>
<dbReference type="GO" id="GO:0046872">
    <property type="term" value="F:metal ion binding"/>
    <property type="evidence" value="ECO:0007669"/>
    <property type="project" value="UniProtKB-KW"/>
</dbReference>
<dbReference type="GO" id="GO:0004386">
    <property type="term" value="F:helicase activity"/>
    <property type="evidence" value="ECO:0007669"/>
    <property type="project" value="UniProtKB-KW"/>
</dbReference>
<dbReference type="Gene3D" id="3.40.50.300">
    <property type="entry name" value="P-loop containing nucleotide triphosphate hydrolases"/>
    <property type="match status" value="2"/>
</dbReference>
<comment type="similarity">
    <text evidence="1">In the N-terminal section; belongs to the CRISPR-associated nuclease Cas3-HD family.</text>
</comment>
<keyword evidence="8" id="KW-0067">ATP-binding</keyword>
<dbReference type="InterPro" id="IPR006474">
    <property type="entry name" value="Helicase_Cas3_CRISPR-ass_core"/>
</dbReference>
<evidence type="ECO:0000256" key="7">
    <source>
        <dbReference type="ARBA" id="ARBA00022806"/>
    </source>
</evidence>
<dbReference type="GO" id="GO:0004518">
    <property type="term" value="F:nuclease activity"/>
    <property type="evidence" value="ECO:0007669"/>
    <property type="project" value="UniProtKB-KW"/>
</dbReference>
<dbReference type="Gene3D" id="1.10.3210.30">
    <property type="match status" value="1"/>
</dbReference>
<protein>
    <submittedName>
        <fullName evidence="12">Helicase Cas3</fullName>
    </submittedName>
</protein>
<dbReference type="SMART" id="SM00487">
    <property type="entry name" value="DEXDc"/>
    <property type="match status" value="1"/>
</dbReference>
<dbReference type="AlphaFoldDB" id="A0A151AQ10"/>
<dbReference type="GO" id="GO:0051607">
    <property type="term" value="P:defense response to virus"/>
    <property type="evidence" value="ECO:0007669"/>
    <property type="project" value="UniProtKB-KW"/>
</dbReference>
<keyword evidence="9" id="KW-0051">Antiviral defense</keyword>
<feature type="domain" description="HD Cas3-type" evidence="11">
    <location>
        <begin position="26"/>
        <end position="252"/>
    </location>
</feature>
<keyword evidence="7 12" id="KW-0347">Helicase</keyword>
<feature type="domain" description="Helicase ATP-binding" evidence="10">
    <location>
        <begin position="323"/>
        <end position="524"/>
    </location>
</feature>
<evidence type="ECO:0000313" key="12">
    <source>
        <dbReference type="EMBL" id="KYH29672.1"/>
    </source>
</evidence>
<dbReference type="InterPro" id="IPR001650">
    <property type="entry name" value="Helicase_C-like"/>
</dbReference>
<name>A0A151AQ10_9CLOT</name>
<dbReference type="InterPro" id="IPR011545">
    <property type="entry name" value="DEAD/DEAH_box_helicase_dom"/>
</dbReference>
<evidence type="ECO:0000256" key="2">
    <source>
        <dbReference type="ARBA" id="ARBA00009046"/>
    </source>
</evidence>
<comment type="caution">
    <text evidence="12">The sequence shown here is derived from an EMBL/GenBank/DDBJ whole genome shotgun (WGS) entry which is preliminary data.</text>
</comment>
<proteinExistence type="inferred from homology"/>
<dbReference type="InterPro" id="IPR038257">
    <property type="entry name" value="CRISPR-assoc_Cas3_HD_sf"/>
</dbReference>
<dbReference type="PATRIC" id="fig|1121305.3.peg.919"/>
<dbReference type="RefSeq" id="WP_061857800.1">
    <property type="nucleotide sequence ID" value="NZ_LTBB01000003.1"/>
</dbReference>
<evidence type="ECO:0000256" key="6">
    <source>
        <dbReference type="ARBA" id="ARBA00022801"/>
    </source>
</evidence>
<dbReference type="InterPro" id="IPR050474">
    <property type="entry name" value="Hel308_SKI2-like"/>
</dbReference>
<sequence>MYFDKINKFDIENLIRNSNRIYAHVLDGRKEKLREHLDLSLKYLYKIISSKNLDDVFLNFENEFVKDFSNEGKILYKEMLLNTIYMHDLGKINCNFQYLKMNNEYFKDMINLNHNNSNHSILSSLIYLNHYFPKINQHSVKSEKDILRMFMLINSYVISKHHGNLDSFSEYNKKFLSDDGEGKKLYTDELSIFENLYNENVIFKVKTEWLKILFGKVRETLLNKEKEKKGISFQLYIYTRFLSSLLLSCDYYSTSSFKNEKEVENLGEITDIDKFYSVFKSTVVYKSIRKYEREAYGKINNLKGVKNINILRNELFLDAEKKFLKNIDKSIFYLEAPTGSGKSNVSMNLSFQMIKNNKDINKIFYVYPFNTLVEQNISNLEKVFENSNIINDIAIINSIVPIKTKKSLESDIDKNEESYVINYEKALLDRQFLHYPMVLTTHVSMFNYLFGTSKDNLFPLAQMANSIVILDEIQSYKNSIWKEIITFLKHYSELLNIKFIIMSATLPNLNKLIDGEIETVNLIDDREKYFSNPIFKNRVELDFSLLEEKENTLRILLDHVIKTAKENKKDILIEFIKKKTAMEFFNKLNECSCFLDDNGEKQIELMTGDDNSIDRNTIIKKIKDENRKENIILVATQVIEAGVDIDMDIGYKDISMLDSEEQFLGRINRSCKKTGCKVYFFDLDSASSIYRNDVRKEKNISLLSESIREILKDKNFNKFYDYVLEYLNKQANACNDKNFDDFINNSVNKLNFKEVEERMRLIDENYEYSVFLNRKITLENGELLKGEKVWNDYANLLKNNKLNYAEKKVKLSEITSKLNYFIYKVRKNDFSYEDRIGGLYYISDGEKYFKNGKFNRENFDKAIGDFI</sequence>
<evidence type="ECO:0000256" key="9">
    <source>
        <dbReference type="ARBA" id="ARBA00023118"/>
    </source>
</evidence>
<dbReference type="GO" id="GO:0003676">
    <property type="term" value="F:nucleic acid binding"/>
    <property type="evidence" value="ECO:0007669"/>
    <property type="project" value="InterPro"/>
</dbReference>